<organism evidence="3 4">
    <name type="scientific">Paraburkholderia xenovorans (strain LB400)</name>
    <dbReference type="NCBI Taxonomy" id="266265"/>
    <lineage>
        <taxon>Bacteria</taxon>
        <taxon>Pseudomonadati</taxon>
        <taxon>Pseudomonadota</taxon>
        <taxon>Betaproteobacteria</taxon>
        <taxon>Burkholderiales</taxon>
        <taxon>Burkholderiaceae</taxon>
        <taxon>Paraburkholderia</taxon>
    </lineage>
</organism>
<evidence type="ECO:0000313" key="3">
    <source>
        <dbReference type="EMBL" id="ABE35478.1"/>
    </source>
</evidence>
<dbReference type="eggNOG" id="ENOG5032RWS">
    <property type="taxonomic scope" value="Bacteria"/>
</dbReference>
<dbReference type="Proteomes" id="UP000001817">
    <property type="component" value="Chromosome 2"/>
</dbReference>
<keyword evidence="1" id="KW-0732">Signal</keyword>
<dbReference type="InterPro" id="IPR025512">
    <property type="entry name" value="DUF4399"/>
</dbReference>
<dbReference type="Pfam" id="PF14347">
    <property type="entry name" value="DUF4399"/>
    <property type="match status" value="1"/>
</dbReference>
<sequence length="144" mass="15559">MYKIIAVAALAISAAWASPNGAIAGTTPAPAGAYAYIGYPNDGQVVPANKPFKVWFGLRYMGVAPKGVKYPNTGHHHLLIDTDLPPMDQEIPSDRNHLHFGAGETETMIQLPPGKHTLQLLMGDDMHVPHNPPVYSKKITVIAR</sequence>
<keyword evidence="4" id="KW-1185">Reference proteome</keyword>
<dbReference type="KEGG" id="bxb:DR64_5804"/>
<dbReference type="RefSeq" id="WP_011492760.1">
    <property type="nucleotide sequence ID" value="NC_007952.1"/>
</dbReference>
<dbReference type="KEGG" id="bxe:Bxe_B0469"/>
<dbReference type="OrthoDB" id="531568at2"/>
<dbReference type="PATRIC" id="fig|266265.5.peg.7322"/>
<feature type="domain" description="DUF4399" evidence="2">
    <location>
        <begin position="54"/>
        <end position="141"/>
    </location>
</feature>
<gene>
    <name evidence="3" type="ORF">Bxe_B0469</name>
</gene>
<dbReference type="EMBL" id="CP000271">
    <property type="protein sequence ID" value="ABE35478.1"/>
    <property type="molecule type" value="Genomic_DNA"/>
</dbReference>
<feature type="signal peptide" evidence="1">
    <location>
        <begin position="1"/>
        <end position="17"/>
    </location>
</feature>
<evidence type="ECO:0000256" key="1">
    <source>
        <dbReference type="SAM" id="SignalP"/>
    </source>
</evidence>
<dbReference type="AlphaFoldDB" id="Q13KB1"/>
<dbReference type="STRING" id="266265.Bxe_B0469"/>
<evidence type="ECO:0000259" key="2">
    <source>
        <dbReference type="Pfam" id="PF14347"/>
    </source>
</evidence>
<protein>
    <recommendedName>
        <fullName evidence="2">DUF4399 domain-containing protein</fullName>
    </recommendedName>
</protein>
<name>Q13KB1_PARXL</name>
<evidence type="ECO:0000313" key="4">
    <source>
        <dbReference type="Proteomes" id="UP000001817"/>
    </source>
</evidence>
<feature type="chain" id="PRO_5004182087" description="DUF4399 domain-containing protein" evidence="1">
    <location>
        <begin position="18"/>
        <end position="144"/>
    </location>
</feature>
<reference evidence="3 4" key="1">
    <citation type="journal article" date="2006" name="Proc. Natl. Acad. Sci. U.S.A.">
        <title>Burkholderia xenovorans LB400 harbors a multi-replicon, 9.73-Mbp genome shaped for versatility.</title>
        <authorList>
            <person name="Chain P.S."/>
            <person name="Denef V.J."/>
            <person name="Konstantinidis K.T."/>
            <person name="Vergez L.M."/>
            <person name="Agullo L."/>
            <person name="Reyes V.L."/>
            <person name="Hauser L."/>
            <person name="Cordova M."/>
            <person name="Gomez L."/>
            <person name="Gonzalez M."/>
            <person name="Land M."/>
            <person name="Lao V."/>
            <person name="Larimer F."/>
            <person name="LiPuma J.J."/>
            <person name="Mahenthiralingam E."/>
            <person name="Malfatti S.A."/>
            <person name="Marx C.J."/>
            <person name="Parnell J.J."/>
            <person name="Ramette A."/>
            <person name="Richardson P."/>
            <person name="Seeger M."/>
            <person name="Smith D."/>
            <person name="Spilker T."/>
            <person name="Sul W.J."/>
            <person name="Tsoi T.V."/>
            <person name="Ulrich L.E."/>
            <person name="Zhulin I.B."/>
            <person name="Tiedje J.M."/>
        </authorList>
    </citation>
    <scope>NUCLEOTIDE SEQUENCE [LARGE SCALE GENOMIC DNA]</scope>
    <source>
        <strain evidence="3 4">LB400</strain>
    </source>
</reference>
<proteinExistence type="predicted"/>
<accession>Q13KB1</accession>